<feature type="domain" description="RagB/SusD" evidence="6">
    <location>
        <begin position="338"/>
        <end position="423"/>
    </location>
</feature>
<dbReference type="RefSeq" id="WP_192011050.1">
    <property type="nucleotide sequence ID" value="NZ_JACYTQ010000006.1"/>
</dbReference>
<name>A0ABR9AP71_9BACT</name>
<dbReference type="Pfam" id="PF14322">
    <property type="entry name" value="SusD-like_3"/>
    <property type="match status" value="1"/>
</dbReference>
<comment type="subcellular location">
    <subcellularLocation>
        <location evidence="1">Cell outer membrane</location>
    </subcellularLocation>
</comment>
<keyword evidence="5" id="KW-0998">Cell outer membrane</keyword>
<dbReference type="InterPro" id="IPR012944">
    <property type="entry name" value="SusD_RagB_dom"/>
</dbReference>
<keyword evidence="9" id="KW-1185">Reference proteome</keyword>
<dbReference type="InterPro" id="IPR033985">
    <property type="entry name" value="SusD-like_N"/>
</dbReference>
<proteinExistence type="inferred from homology"/>
<comment type="caution">
    <text evidence="8">The sequence shown here is derived from an EMBL/GenBank/DDBJ whole genome shotgun (WGS) entry which is preliminary data.</text>
</comment>
<evidence type="ECO:0000256" key="3">
    <source>
        <dbReference type="ARBA" id="ARBA00022729"/>
    </source>
</evidence>
<dbReference type="Gene3D" id="1.25.40.390">
    <property type="match status" value="2"/>
</dbReference>
<dbReference type="EMBL" id="JACYTQ010000006">
    <property type="protein sequence ID" value="MBD8490157.1"/>
    <property type="molecule type" value="Genomic_DNA"/>
</dbReference>
<organism evidence="8 9">
    <name type="scientific">Echinicola arenosa</name>
    <dbReference type="NCBI Taxonomy" id="2774144"/>
    <lineage>
        <taxon>Bacteria</taxon>
        <taxon>Pseudomonadati</taxon>
        <taxon>Bacteroidota</taxon>
        <taxon>Cytophagia</taxon>
        <taxon>Cytophagales</taxon>
        <taxon>Cyclobacteriaceae</taxon>
        <taxon>Echinicola</taxon>
    </lineage>
</organism>
<dbReference type="PROSITE" id="PS51257">
    <property type="entry name" value="PROKAR_LIPOPROTEIN"/>
    <property type="match status" value="1"/>
</dbReference>
<dbReference type="Pfam" id="PF07980">
    <property type="entry name" value="SusD_RagB"/>
    <property type="match status" value="1"/>
</dbReference>
<evidence type="ECO:0000313" key="8">
    <source>
        <dbReference type="EMBL" id="MBD8490157.1"/>
    </source>
</evidence>
<evidence type="ECO:0000313" key="9">
    <source>
        <dbReference type="Proteomes" id="UP000647133"/>
    </source>
</evidence>
<protein>
    <submittedName>
        <fullName evidence="8">RagB/SusD family nutrient uptake outer membrane protein</fullName>
    </submittedName>
</protein>
<evidence type="ECO:0000256" key="2">
    <source>
        <dbReference type="ARBA" id="ARBA00006275"/>
    </source>
</evidence>
<keyword evidence="4" id="KW-0472">Membrane</keyword>
<evidence type="ECO:0000259" key="6">
    <source>
        <dbReference type="Pfam" id="PF07980"/>
    </source>
</evidence>
<reference evidence="8 9" key="1">
    <citation type="submission" date="2020-09" db="EMBL/GenBank/DDBJ databases">
        <title>Echinicola sp. CAU 1574 isolated from sand of Sido Beach.</title>
        <authorList>
            <person name="Kim W."/>
        </authorList>
    </citation>
    <scope>NUCLEOTIDE SEQUENCE [LARGE SCALE GENOMIC DNA]</scope>
    <source>
        <strain evidence="8 9">CAU 1574</strain>
    </source>
</reference>
<evidence type="ECO:0000256" key="4">
    <source>
        <dbReference type="ARBA" id="ARBA00023136"/>
    </source>
</evidence>
<dbReference type="Proteomes" id="UP000647133">
    <property type="component" value="Unassembled WGS sequence"/>
</dbReference>
<comment type="similarity">
    <text evidence="2">Belongs to the SusD family.</text>
</comment>
<feature type="domain" description="SusD-like N-terminal" evidence="7">
    <location>
        <begin position="25"/>
        <end position="229"/>
    </location>
</feature>
<evidence type="ECO:0000259" key="7">
    <source>
        <dbReference type="Pfam" id="PF14322"/>
    </source>
</evidence>
<dbReference type="InterPro" id="IPR011990">
    <property type="entry name" value="TPR-like_helical_dom_sf"/>
</dbReference>
<sequence>MKNKLNPIFTTMIISIIHLLTSCEEFLDQKPNLSIEAPETITDLQAILDNESIMNYSTILDIVASDDYYHSLEGFESEDKELYRNAHIRSFHPDMYGGTSNGDWVYPYKQIFAANFCLEQANELIVSDANTEAINNIMGSAWFIRAYALAELVKVFAPQYSSAAASHLSIPLPLKSDVTTVPDYMSVQKVYDQIFEDLERALPLLPSTPKFRSRPSKSAIHALRARVYLMMKQYEKAWMEADASLAIDDQLMDFNQLNPSLNFPVPLGNEEVIYHTLAPTFTSINVSPEARIDTTLYKSYHDDDLRKSIYFLINPQGHINYKGSFTSGYSFFTGLTVSEMLLIKAECALRMENPVIAFAALDKLLKSRYSEGSYDPVSYQDLADPLGFVLMERRKEIVFRGRRWSDLKRLLGERTELFPLIRKLGDQEYVMGEEPDSFVFPIPEEELQNR</sequence>
<accession>A0ABR9AP71</accession>
<keyword evidence="3" id="KW-0732">Signal</keyword>
<evidence type="ECO:0000256" key="1">
    <source>
        <dbReference type="ARBA" id="ARBA00004442"/>
    </source>
</evidence>
<dbReference type="SUPFAM" id="SSF48452">
    <property type="entry name" value="TPR-like"/>
    <property type="match status" value="1"/>
</dbReference>
<evidence type="ECO:0000256" key="5">
    <source>
        <dbReference type="ARBA" id="ARBA00023237"/>
    </source>
</evidence>
<gene>
    <name evidence="8" type="ORF">IFO69_15485</name>
</gene>